<evidence type="ECO:0000313" key="2">
    <source>
        <dbReference type="Proteomes" id="UP001240150"/>
    </source>
</evidence>
<accession>A0ABY8WPR3</accession>
<dbReference type="EMBL" id="CP126980">
    <property type="protein sequence ID" value="WIM99638.1"/>
    <property type="molecule type" value="Genomic_DNA"/>
</dbReference>
<name>A0ABY8WPR3_9ACTN</name>
<sequence length="360" mass="38417">MDTGRTVVTAYALRRWTLVLALALGLITVPVVRDAWPVHAATLDPARILGSAARPYHGYVQSSGLLGLPALPRLQQVTDLLSGTTEMRAWFAAPDRWRVDVLGPGTETDFYRTPEAEFTWDYGDNQLTRITGEPPVRLPRAADLTPPELVRRILGAAGGDRVEPLPAKRVAGIAAAGLRLIPSGPDTTVAHVDVWADPQGLPLQAEITAKGGARPVFVTRFLEIHFGTPDERSLTPPAPRPGIGYTETEAPDLFRTLGQRRPATLPDTLAGHLLTHATPVAARYGSGLTAFVAIVLPDRLGAAAYRQISAYGQPLPGGDAATITTGLLNLLAVRADDHTLLVAGLVGPGLLKRVATEVRR</sequence>
<keyword evidence="2" id="KW-1185">Reference proteome</keyword>
<evidence type="ECO:0008006" key="3">
    <source>
        <dbReference type="Google" id="ProtNLM"/>
    </source>
</evidence>
<organism evidence="1 2">
    <name type="scientific">Actinoplanes oblitus</name>
    <dbReference type="NCBI Taxonomy" id="3040509"/>
    <lineage>
        <taxon>Bacteria</taxon>
        <taxon>Bacillati</taxon>
        <taxon>Actinomycetota</taxon>
        <taxon>Actinomycetes</taxon>
        <taxon>Micromonosporales</taxon>
        <taxon>Micromonosporaceae</taxon>
        <taxon>Actinoplanes</taxon>
    </lineage>
</organism>
<dbReference type="Proteomes" id="UP001240150">
    <property type="component" value="Chromosome"/>
</dbReference>
<proteinExistence type="predicted"/>
<dbReference type="Gene3D" id="2.50.20.10">
    <property type="entry name" value="Lipoprotein localisation LolA/LolB/LppX"/>
    <property type="match status" value="1"/>
</dbReference>
<reference evidence="1 2" key="1">
    <citation type="submission" date="2023-06" db="EMBL/GenBank/DDBJ databases">
        <authorList>
            <person name="Yushchuk O."/>
            <person name="Binda E."/>
            <person name="Ruckert-Reed C."/>
            <person name="Fedorenko V."/>
            <person name="Kalinowski J."/>
            <person name="Marinelli F."/>
        </authorList>
    </citation>
    <scope>NUCLEOTIDE SEQUENCE [LARGE SCALE GENOMIC DNA]</scope>
    <source>
        <strain evidence="1 2">NRRL 3884</strain>
    </source>
</reference>
<dbReference type="RefSeq" id="WP_284921075.1">
    <property type="nucleotide sequence ID" value="NZ_CP126980.1"/>
</dbReference>
<protein>
    <recommendedName>
        <fullName evidence="3">MucB/RseB N-terminal domain-containing protein</fullName>
    </recommendedName>
</protein>
<evidence type="ECO:0000313" key="1">
    <source>
        <dbReference type="EMBL" id="WIM99638.1"/>
    </source>
</evidence>
<gene>
    <name evidence="1" type="ORF">ACTOB_003298</name>
</gene>